<proteinExistence type="predicted"/>
<dbReference type="Proteomes" id="UP000004374">
    <property type="component" value="Unassembled WGS sequence"/>
</dbReference>
<sequence>MFYFQTKCGKPFVENNNNNTQRGIIMESFEDLLNMLERPAAKPRAAKRKWREIEQLKERQRLKKELSDIDWTIEPELADIEL</sequence>
<evidence type="ECO:0000313" key="1">
    <source>
        <dbReference type="EMBL" id="GAB57329.1"/>
    </source>
</evidence>
<name>I1DTF1_9GAMM</name>
<accession>I1DTF1</accession>
<reference evidence="1 2" key="1">
    <citation type="journal article" date="2012" name="J. Bacteriol.">
        <title>Genome Sequence of the Protease-Producing Bacterium Rheinheimera nanhaiensis E407-8T, Isolated from Deep-Sea Sediment of the South China Sea.</title>
        <authorList>
            <person name="Zhang X.-Y."/>
            <person name="Zhang Y.-J."/>
            <person name="Qin Q.-L."/>
            <person name="Xie B.-B."/>
            <person name="Chen X.-L."/>
            <person name="Zhou B.-C."/>
            <person name="Zhang Y.-Z."/>
        </authorList>
    </citation>
    <scope>NUCLEOTIDE SEQUENCE [LARGE SCALE GENOMIC DNA]</scope>
    <source>
        <strain evidence="1 2">E407-8</strain>
    </source>
</reference>
<evidence type="ECO:0000313" key="2">
    <source>
        <dbReference type="Proteomes" id="UP000004374"/>
    </source>
</evidence>
<dbReference type="Pfam" id="PF12065">
    <property type="entry name" value="DUF3545"/>
    <property type="match status" value="1"/>
</dbReference>
<gene>
    <name evidence="1" type="ORF">RNAN_0292</name>
</gene>
<comment type="caution">
    <text evidence="1">The sequence shown here is derived from an EMBL/GenBank/DDBJ whole genome shotgun (WGS) entry which is preliminary data.</text>
</comment>
<dbReference type="InterPro" id="IPR021932">
    <property type="entry name" value="DUF3545"/>
</dbReference>
<evidence type="ECO:0008006" key="3">
    <source>
        <dbReference type="Google" id="ProtNLM"/>
    </source>
</evidence>
<dbReference type="InterPro" id="IPR058059">
    <property type="entry name" value="PA3496-like"/>
</dbReference>
<dbReference type="STRING" id="562729.RNAN_0292"/>
<protein>
    <recommendedName>
        <fullName evidence="3">DUF3545 domain-containing protein</fullName>
    </recommendedName>
</protein>
<organism evidence="1 2">
    <name type="scientific">Rheinheimera nanhaiensis E407-8</name>
    <dbReference type="NCBI Taxonomy" id="562729"/>
    <lineage>
        <taxon>Bacteria</taxon>
        <taxon>Pseudomonadati</taxon>
        <taxon>Pseudomonadota</taxon>
        <taxon>Gammaproteobacteria</taxon>
        <taxon>Chromatiales</taxon>
        <taxon>Chromatiaceae</taxon>
        <taxon>Rheinheimera</taxon>
    </lineage>
</organism>
<keyword evidence="2" id="KW-1185">Reference proteome</keyword>
<dbReference type="EMBL" id="BAFK01000001">
    <property type="protein sequence ID" value="GAB57329.1"/>
    <property type="molecule type" value="Genomic_DNA"/>
</dbReference>
<dbReference type="AlphaFoldDB" id="I1DTF1"/>
<dbReference type="NCBIfam" id="NF046101">
    <property type="entry name" value="PA3496_fam"/>
    <property type="match status" value="1"/>
</dbReference>